<dbReference type="CDD" id="cd16913">
    <property type="entry name" value="YkuD_like"/>
    <property type="match status" value="1"/>
</dbReference>
<dbReference type="InterPro" id="IPR002477">
    <property type="entry name" value="Peptidoglycan-bd-like"/>
</dbReference>
<keyword evidence="5 7" id="KW-0573">Peptidoglycan synthesis</keyword>
<keyword evidence="3" id="KW-0808">Transferase</keyword>
<dbReference type="Pfam" id="PF03734">
    <property type="entry name" value="YkuD"/>
    <property type="match status" value="1"/>
</dbReference>
<dbReference type="GO" id="GO:0009252">
    <property type="term" value="P:peptidoglycan biosynthetic process"/>
    <property type="evidence" value="ECO:0007669"/>
    <property type="project" value="UniProtKB-UniPathway"/>
</dbReference>
<dbReference type="InterPro" id="IPR052905">
    <property type="entry name" value="LD-transpeptidase_YkuD-like"/>
</dbReference>
<keyword evidence="4 7" id="KW-0133">Cell shape</keyword>
<dbReference type="PANTHER" id="PTHR41533:SF1">
    <property type="entry name" value="L,D-TRANSPEPTIDASE YCBB-RELATED"/>
    <property type="match status" value="1"/>
</dbReference>
<comment type="similarity">
    <text evidence="2">Belongs to the YkuD family.</text>
</comment>
<dbReference type="PROSITE" id="PS52029">
    <property type="entry name" value="LD_TPASE"/>
    <property type="match status" value="1"/>
</dbReference>
<dbReference type="GO" id="GO:0008360">
    <property type="term" value="P:regulation of cell shape"/>
    <property type="evidence" value="ECO:0007669"/>
    <property type="project" value="UniProtKB-UniRule"/>
</dbReference>
<dbReference type="GO" id="GO:0071555">
    <property type="term" value="P:cell wall organization"/>
    <property type="evidence" value="ECO:0007669"/>
    <property type="project" value="UniProtKB-UniRule"/>
</dbReference>
<keyword evidence="6 7" id="KW-0961">Cell wall biogenesis/degradation</keyword>
<dbReference type="InterPro" id="IPR005490">
    <property type="entry name" value="LD_TPept_cat_dom"/>
</dbReference>
<dbReference type="RefSeq" id="WP_222877238.1">
    <property type="nucleotide sequence ID" value="NZ_AP023361.1"/>
</dbReference>
<evidence type="ECO:0000259" key="9">
    <source>
        <dbReference type="PROSITE" id="PS52029"/>
    </source>
</evidence>
<keyword evidence="8" id="KW-0732">Signal</keyword>
<dbReference type="Gene3D" id="2.40.440.10">
    <property type="entry name" value="L,D-transpeptidase catalytic domain-like"/>
    <property type="match status" value="1"/>
</dbReference>
<dbReference type="EMBL" id="AP023361">
    <property type="protein sequence ID" value="BCJ90618.1"/>
    <property type="molecule type" value="Genomic_DNA"/>
</dbReference>
<dbReference type="Pfam" id="PF01471">
    <property type="entry name" value="PG_binding_1"/>
    <property type="match status" value="1"/>
</dbReference>
<comment type="pathway">
    <text evidence="1 7">Cell wall biogenesis; peptidoglycan biosynthesis.</text>
</comment>
<dbReference type="AlphaFoldDB" id="A0A6S6QVT7"/>
<proteinExistence type="inferred from homology"/>
<gene>
    <name evidence="10" type="ORF">IZ6_13530</name>
</gene>
<feature type="domain" description="L,D-TPase catalytic" evidence="9">
    <location>
        <begin position="176"/>
        <end position="353"/>
    </location>
</feature>
<feature type="chain" id="PRO_5027545910" evidence="8">
    <location>
        <begin position="24"/>
        <end position="404"/>
    </location>
</feature>
<evidence type="ECO:0000313" key="10">
    <source>
        <dbReference type="EMBL" id="BCJ90618.1"/>
    </source>
</evidence>
<dbReference type="GO" id="GO:0016740">
    <property type="term" value="F:transferase activity"/>
    <property type="evidence" value="ECO:0007669"/>
    <property type="project" value="UniProtKB-KW"/>
</dbReference>
<dbReference type="InterPro" id="IPR036365">
    <property type="entry name" value="PGBD-like_sf"/>
</dbReference>
<dbReference type="SUPFAM" id="SSF47090">
    <property type="entry name" value="PGBD-like"/>
    <property type="match status" value="1"/>
</dbReference>
<evidence type="ECO:0000256" key="2">
    <source>
        <dbReference type="ARBA" id="ARBA00005992"/>
    </source>
</evidence>
<dbReference type="InterPro" id="IPR036366">
    <property type="entry name" value="PGBDSf"/>
</dbReference>
<evidence type="ECO:0000256" key="1">
    <source>
        <dbReference type="ARBA" id="ARBA00004752"/>
    </source>
</evidence>
<evidence type="ECO:0000256" key="4">
    <source>
        <dbReference type="ARBA" id="ARBA00022960"/>
    </source>
</evidence>
<sequence>MRVSGIFAFACAAASLAAGSAFAQQVAQVEWQQRFDSAPAGQTMPKSSVPILSKQTLDASQYALQQYQQIEAQGGWPAIPEGPVLKLGTRHQDVPVLRRRLEISGDLPANLGTSDVFDSYVDAAVKRFQARHGLIVNGAVGPDSRKAMNIPASVRRHQIETSMQRLATLTKKLDRRFVTVNLPGAQVEAVTDGVVELRHTAVVGKIDRASPQLAVKIQEVNFNPYWTVPTSIIRKDLIPKMQKEPDYLTKNHIRIFTQRGDELLPEQVNWQSDEAMDYRFTQDPGDLNSMGSMRLNMPNKDGVYMHDTPSKGLFGENARFHSSGCVRVQNIRELATWLLAETPGWERAQIDEAIKSGGRIDAKIKQPVPVHWVYITAWADQDGVVQFRDDIYNLDGVGEVASLQ</sequence>
<dbReference type="InterPro" id="IPR038063">
    <property type="entry name" value="Transpep_catalytic_dom"/>
</dbReference>
<keyword evidence="11" id="KW-1185">Reference proteome</keyword>
<dbReference type="Proteomes" id="UP000515317">
    <property type="component" value="Chromosome"/>
</dbReference>
<dbReference type="KEGG" id="tso:IZ6_13530"/>
<feature type="signal peptide" evidence="8">
    <location>
        <begin position="1"/>
        <end position="23"/>
    </location>
</feature>
<reference evidence="10 11" key="1">
    <citation type="submission" date="2020-08" db="EMBL/GenBank/DDBJ databases">
        <title>Genome sequence of Rhizobiales bacterium strain IZ6.</title>
        <authorList>
            <person name="Nakai R."/>
            <person name="Naganuma T."/>
        </authorList>
    </citation>
    <scope>NUCLEOTIDE SEQUENCE [LARGE SCALE GENOMIC DNA]</scope>
    <source>
        <strain evidence="10 11">IZ6</strain>
    </source>
</reference>
<accession>A0A6S6QVT7</accession>
<feature type="active site" description="Nucleophile" evidence="7">
    <location>
        <position position="325"/>
    </location>
</feature>
<dbReference type="SUPFAM" id="SSF141523">
    <property type="entry name" value="L,D-transpeptidase catalytic domain-like"/>
    <property type="match status" value="1"/>
</dbReference>
<evidence type="ECO:0000256" key="7">
    <source>
        <dbReference type="PROSITE-ProRule" id="PRU01373"/>
    </source>
</evidence>
<dbReference type="UniPathway" id="UPA00219"/>
<dbReference type="PANTHER" id="PTHR41533">
    <property type="entry name" value="L,D-TRANSPEPTIDASE HI_1667-RELATED"/>
    <property type="match status" value="1"/>
</dbReference>
<evidence type="ECO:0000256" key="3">
    <source>
        <dbReference type="ARBA" id="ARBA00022679"/>
    </source>
</evidence>
<protein>
    <submittedName>
        <fullName evidence="10">Amidase</fullName>
    </submittedName>
</protein>
<evidence type="ECO:0000313" key="11">
    <source>
        <dbReference type="Proteomes" id="UP000515317"/>
    </source>
</evidence>
<name>A0A6S6QVT7_9HYPH</name>
<evidence type="ECO:0000256" key="6">
    <source>
        <dbReference type="ARBA" id="ARBA00023316"/>
    </source>
</evidence>
<organism evidence="10 11">
    <name type="scientific">Terrihabitans soli</name>
    <dbReference type="NCBI Taxonomy" id="708113"/>
    <lineage>
        <taxon>Bacteria</taxon>
        <taxon>Pseudomonadati</taxon>
        <taxon>Pseudomonadota</taxon>
        <taxon>Alphaproteobacteria</taxon>
        <taxon>Hyphomicrobiales</taxon>
        <taxon>Terrihabitans</taxon>
    </lineage>
</organism>
<feature type="active site" description="Proton donor/acceptor" evidence="7">
    <location>
        <position position="306"/>
    </location>
</feature>
<dbReference type="GO" id="GO:0004180">
    <property type="term" value="F:carboxypeptidase activity"/>
    <property type="evidence" value="ECO:0007669"/>
    <property type="project" value="UniProtKB-ARBA"/>
</dbReference>
<dbReference type="Gene3D" id="1.10.101.10">
    <property type="entry name" value="PGBD-like superfamily/PGBD"/>
    <property type="match status" value="1"/>
</dbReference>
<evidence type="ECO:0000256" key="5">
    <source>
        <dbReference type="ARBA" id="ARBA00022984"/>
    </source>
</evidence>
<evidence type="ECO:0000256" key="8">
    <source>
        <dbReference type="SAM" id="SignalP"/>
    </source>
</evidence>